<keyword evidence="2" id="KW-1133">Transmembrane helix</keyword>
<evidence type="ECO:0000256" key="1">
    <source>
        <dbReference type="ARBA" id="ARBA00004123"/>
    </source>
</evidence>
<gene>
    <name evidence="4 5" type="primary">LOC26532114</name>
</gene>
<dbReference type="RefSeq" id="XP_033239564.1">
    <property type="nucleotide sequence ID" value="XM_033383673.1"/>
</dbReference>
<dbReference type="InterPro" id="IPR036388">
    <property type="entry name" value="WH-like_DNA-bd_sf"/>
</dbReference>
<comment type="subcellular location">
    <subcellularLocation>
        <location evidence="1">Nucleus</location>
    </subcellularLocation>
</comment>
<keyword evidence="3" id="KW-1185">Reference proteome</keyword>
<evidence type="ECO:0000313" key="4">
    <source>
        <dbReference type="RefSeq" id="XP_033239564.1"/>
    </source>
</evidence>
<protein>
    <recommendedName>
        <fullName evidence="6">Transposable element Tc1 transposase</fullName>
    </recommendedName>
</protein>
<dbReference type="Proteomes" id="UP000001819">
    <property type="component" value="Chromosome X"/>
</dbReference>
<accession>A0A6I8W861</accession>
<evidence type="ECO:0000313" key="3">
    <source>
        <dbReference type="Proteomes" id="UP000001819"/>
    </source>
</evidence>
<dbReference type="GO" id="GO:0003676">
    <property type="term" value="F:nucleic acid binding"/>
    <property type="evidence" value="ECO:0007669"/>
    <property type="project" value="InterPro"/>
</dbReference>
<reference evidence="4 5" key="1">
    <citation type="submission" date="2025-04" db="UniProtKB">
        <authorList>
            <consortium name="RefSeq"/>
        </authorList>
    </citation>
    <scope>IDENTIFICATION</scope>
    <source>
        <strain evidence="4 5">MV-25-SWS-2005</strain>
        <tissue evidence="4 5">Whole body</tissue>
    </source>
</reference>
<organism evidence="3 5">
    <name type="scientific">Drosophila pseudoobscura pseudoobscura</name>
    <name type="common">Fruit fly</name>
    <dbReference type="NCBI Taxonomy" id="46245"/>
    <lineage>
        <taxon>Eukaryota</taxon>
        <taxon>Metazoa</taxon>
        <taxon>Ecdysozoa</taxon>
        <taxon>Arthropoda</taxon>
        <taxon>Hexapoda</taxon>
        <taxon>Insecta</taxon>
        <taxon>Pterygota</taxon>
        <taxon>Neoptera</taxon>
        <taxon>Endopterygota</taxon>
        <taxon>Diptera</taxon>
        <taxon>Brachycera</taxon>
        <taxon>Muscomorpha</taxon>
        <taxon>Ephydroidea</taxon>
        <taxon>Drosophilidae</taxon>
        <taxon>Drosophila</taxon>
        <taxon>Sophophora</taxon>
    </lineage>
</organism>
<dbReference type="RefSeq" id="XP_033239565.1">
    <property type="nucleotide sequence ID" value="XM_033383674.1"/>
</dbReference>
<keyword evidence="2" id="KW-0812">Transmembrane</keyword>
<dbReference type="AlphaFoldDB" id="A0A6I8W861"/>
<evidence type="ECO:0000256" key="2">
    <source>
        <dbReference type="SAM" id="Phobius"/>
    </source>
</evidence>
<dbReference type="InterPro" id="IPR036397">
    <property type="entry name" value="RNaseH_sf"/>
</dbReference>
<proteinExistence type="predicted"/>
<dbReference type="InterPro" id="IPR009057">
    <property type="entry name" value="Homeodomain-like_sf"/>
</dbReference>
<feature type="transmembrane region" description="Helical" evidence="2">
    <location>
        <begin position="212"/>
        <end position="229"/>
    </location>
</feature>
<sequence length="353" mass="40590">MGPRSTIDKRILVITCYQNGYSYGQIGDMVNMARSSVQAIVTRFVRENRVCYKSRKAPNKIFTEHEETMIVLKYQNESISLKDLLEYVKNKFNKTCSLKTIHRVLQAAPLAGDNLPLSTDENNDNNKDFSTIENNNNNEVGSTIENNNNSEVGSIIENIPSRLSFANDHLSKSSDFWDSVIFTGVASFSPMYSKIGLKEHHEMKRKYKGGKLVVWGCISAAGVGNLVFVDREMTKQKHLSILKENVIQHAQQFGIRKFHYYQNNNIDHDADIQYWTIWKCPHVMKPPSYDLDINIVDNLWEILDQNIIFHSIIDENDLKAALTQEWKKITPEMAQNLVRTLPNRLQYIVDKAL</sequence>
<evidence type="ECO:0000313" key="5">
    <source>
        <dbReference type="RefSeq" id="XP_033239565.1"/>
    </source>
</evidence>
<keyword evidence="2" id="KW-0472">Membrane</keyword>
<dbReference type="GO" id="GO:0005634">
    <property type="term" value="C:nucleus"/>
    <property type="evidence" value="ECO:0007669"/>
    <property type="project" value="UniProtKB-SubCell"/>
</dbReference>
<evidence type="ECO:0008006" key="6">
    <source>
        <dbReference type="Google" id="ProtNLM"/>
    </source>
</evidence>
<dbReference type="Gene3D" id="3.30.420.10">
    <property type="entry name" value="Ribonuclease H-like superfamily/Ribonuclease H"/>
    <property type="match status" value="1"/>
</dbReference>
<dbReference type="KEGG" id="dpo:26532114"/>
<name>A0A6I8W861_DROPS</name>
<dbReference type="SUPFAM" id="SSF46689">
    <property type="entry name" value="Homeodomain-like"/>
    <property type="match status" value="1"/>
</dbReference>
<dbReference type="Gene3D" id="1.10.10.10">
    <property type="entry name" value="Winged helix-like DNA-binding domain superfamily/Winged helix DNA-binding domain"/>
    <property type="match status" value="1"/>
</dbReference>